<organism evidence="2 3">
    <name type="scientific">Streptomyces turgidiscabies</name>
    <dbReference type="NCBI Taxonomy" id="85558"/>
    <lineage>
        <taxon>Bacteria</taxon>
        <taxon>Bacillati</taxon>
        <taxon>Actinomycetota</taxon>
        <taxon>Actinomycetes</taxon>
        <taxon>Kitasatosporales</taxon>
        <taxon>Streptomycetaceae</taxon>
        <taxon>Streptomyces</taxon>
    </lineage>
</organism>
<comment type="caution">
    <text evidence="2">The sequence shown here is derived from an EMBL/GenBank/DDBJ whole genome shotgun (WGS) entry which is preliminary data.</text>
</comment>
<evidence type="ECO:0000313" key="2">
    <source>
        <dbReference type="EMBL" id="MDQ0935307.1"/>
    </source>
</evidence>
<protein>
    <submittedName>
        <fullName evidence="2">Uncharacterized protein</fullName>
    </submittedName>
</protein>
<accession>A0ABU0RTI5</accession>
<reference evidence="2 3" key="1">
    <citation type="submission" date="2023-07" db="EMBL/GenBank/DDBJ databases">
        <title>Comparative genomics of wheat-associated soil bacteria to identify genetic determinants of phenazine resistance.</title>
        <authorList>
            <person name="Mouncey N."/>
        </authorList>
    </citation>
    <scope>NUCLEOTIDE SEQUENCE [LARGE SCALE GENOMIC DNA]</scope>
    <source>
        <strain evidence="2 3">W2I16</strain>
    </source>
</reference>
<evidence type="ECO:0000256" key="1">
    <source>
        <dbReference type="SAM" id="MobiDB-lite"/>
    </source>
</evidence>
<sequence length="38" mass="4429">MGHVEGVHPEEDLVQRDLREQFGGQRPDQLVRRRPGHP</sequence>
<keyword evidence="3" id="KW-1185">Reference proteome</keyword>
<dbReference type="EMBL" id="JAUSZS010000007">
    <property type="protein sequence ID" value="MDQ0935307.1"/>
    <property type="molecule type" value="Genomic_DNA"/>
</dbReference>
<name>A0ABU0RTI5_9ACTN</name>
<dbReference type="Proteomes" id="UP001223072">
    <property type="component" value="Unassembled WGS sequence"/>
</dbReference>
<feature type="compositionally biased region" description="Basic and acidic residues" evidence="1">
    <location>
        <begin position="1"/>
        <end position="20"/>
    </location>
</feature>
<feature type="region of interest" description="Disordered" evidence="1">
    <location>
        <begin position="1"/>
        <end position="38"/>
    </location>
</feature>
<gene>
    <name evidence="2" type="ORF">QFZ49_005279</name>
</gene>
<proteinExistence type="predicted"/>
<evidence type="ECO:0000313" key="3">
    <source>
        <dbReference type="Proteomes" id="UP001223072"/>
    </source>
</evidence>